<dbReference type="HOGENOM" id="CLU_1678471_0_0_1"/>
<dbReference type="Proteomes" id="UP000053647">
    <property type="component" value="Unassembled WGS sequence"/>
</dbReference>
<protein>
    <submittedName>
        <fullName evidence="1">Uncharacterized protein</fullName>
    </submittedName>
</protein>
<dbReference type="AlphaFoldDB" id="A0A0C9TGK3"/>
<organism evidence="1 2">
    <name type="scientific">Paxillus involutus ATCC 200175</name>
    <dbReference type="NCBI Taxonomy" id="664439"/>
    <lineage>
        <taxon>Eukaryota</taxon>
        <taxon>Fungi</taxon>
        <taxon>Dikarya</taxon>
        <taxon>Basidiomycota</taxon>
        <taxon>Agaricomycotina</taxon>
        <taxon>Agaricomycetes</taxon>
        <taxon>Agaricomycetidae</taxon>
        <taxon>Boletales</taxon>
        <taxon>Paxilineae</taxon>
        <taxon>Paxillaceae</taxon>
        <taxon>Paxillus</taxon>
    </lineage>
</organism>
<proteinExistence type="predicted"/>
<reference evidence="1 2" key="1">
    <citation type="submission" date="2014-06" db="EMBL/GenBank/DDBJ databases">
        <authorList>
            <consortium name="DOE Joint Genome Institute"/>
            <person name="Kuo A."/>
            <person name="Kohler A."/>
            <person name="Nagy L.G."/>
            <person name="Floudas D."/>
            <person name="Copeland A."/>
            <person name="Barry K.W."/>
            <person name="Cichocki N."/>
            <person name="Veneault-Fourrey C."/>
            <person name="LaButti K."/>
            <person name="Lindquist E.A."/>
            <person name="Lipzen A."/>
            <person name="Lundell T."/>
            <person name="Morin E."/>
            <person name="Murat C."/>
            <person name="Sun H."/>
            <person name="Tunlid A."/>
            <person name="Henrissat B."/>
            <person name="Grigoriev I.V."/>
            <person name="Hibbett D.S."/>
            <person name="Martin F."/>
            <person name="Nordberg H.P."/>
            <person name="Cantor M.N."/>
            <person name="Hua S.X."/>
        </authorList>
    </citation>
    <scope>NUCLEOTIDE SEQUENCE [LARGE SCALE GENOMIC DNA]</scope>
    <source>
        <strain evidence="1 2">ATCC 200175</strain>
    </source>
</reference>
<keyword evidence="2" id="KW-1185">Reference proteome</keyword>
<name>A0A0C9TGK3_PAXIN</name>
<accession>A0A0C9TGK3</accession>
<evidence type="ECO:0000313" key="2">
    <source>
        <dbReference type="Proteomes" id="UP000053647"/>
    </source>
</evidence>
<dbReference type="OrthoDB" id="2670768at2759"/>
<dbReference type="EMBL" id="KN820337">
    <property type="protein sequence ID" value="KIJ06421.1"/>
    <property type="molecule type" value="Genomic_DNA"/>
</dbReference>
<gene>
    <name evidence="1" type="ORF">PAXINDRAFT_20392</name>
</gene>
<sequence>MAVHRPYIHRSHLLSSSKVSTSSTSNTAAVPLISQPSVKQPVHFNVCTISKHHCHATSSQITAKLVLPGHQHLSQCAEGPSVQHSIPFDPFSTPDDGASNFINTAQIYGDPTPLSTSALQKRQNRYCRWSQEVIPLVLKPYMWYLCLSKSLSIPVNH</sequence>
<evidence type="ECO:0000313" key="1">
    <source>
        <dbReference type="EMBL" id="KIJ06421.1"/>
    </source>
</evidence>
<reference evidence="2" key="2">
    <citation type="submission" date="2015-01" db="EMBL/GenBank/DDBJ databases">
        <title>Evolutionary Origins and Diversification of the Mycorrhizal Mutualists.</title>
        <authorList>
            <consortium name="DOE Joint Genome Institute"/>
            <consortium name="Mycorrhizal Genomics Consortium"/>
            <person name="Kohler A."/>
            <person name="Kuo A."/>
            <person name="Nagy L.G."/>
            <person name="Floudas D."/>
            <person name="Copeland A."/>
            <person name="Barry K.W."/>
            <person name="Cichocki N."/>
            <person name="Veneault-Fourrey C."/>
            <person name="LaButti K."/>
            <person name="Lindquist E.A."/>
            <person name="Lipzen A."/>
            <person name="Lundell T."/>
            <person name="Morin E."/>
            <person name="Murat C."/>
            <person name="Riley R."/>
            <person name="Ohm R."/>
            <person name="Sun H."/>
            <person name="Tunlid A."/>
            <person name="Henrissat B."/>
            <person name="Grigoriev I.V."/>
            <person name="Hibbett D.S."/>
            <person name="Martin F."/>
        </authorList>
    </citation>
    <scope>NUCLEOTIDE SEQUENCE [LARGE SCALE GENOMIC DNA]</scope>
    <source>
        <strain evidence="2">ATCC 200175</strain>
    </source>
</reference>